<evidence type="ECO:0000256" key="5">
    <source>
        <dbReference type="ARBA" id="ARBA00022833"/>
    </source>
</evidence>
<dbReference type="GO" id="GO:0160237">
    <property type="term" value="F:D-Ala-D-Ala dipeptidase activity"/>
    <property type="evidence" value="ECO:0007669"/>
    <property type="project" value="UniProtKB-EC"/>
</dbReference>
<dbReference type="HAMAP" id="MF_01924">
    <property type="entry name" value="A_A_dipeptidase"/>
    <property type="match status" value="1"/>
</dbReference>
<keyword evidence="4 9" id="KW-0378">Hydrolase</keyword>
<evidence type="ECO:0000313" key="13">
    <source>
        <dbReference type="Proteomes" id="UP000008632"/>
    </source>
</evidence>
<dbReference type="EMBL" id="CP002446">
    <property type="protein sequence ID" value="ADV28382.1"/>
    <property type="molecule type" value="Genomic_DNA"/>
</dbReference>
<dbReference type="GO" id="GO:0008270">
    <property type="term" value="F:zinc ion binding"/>
    <property type="evidence" value="ECO:0007669"/>
    <property type="project" value="UniProtKB-UniRule"/>
</dbReference>
<proteinExistence type="inferred from homology"/>
<evidence type="ECO:0000256" key="4">
    <source>
        <dbReference type="ARBA" id="ARBA00022801"/>
    </source>
</evidence>
<dbReference type="PIRSF" id="PIRSF026671">
    <property type="entry name" value="AA_dipeptidase"/>
    <property type="match status" value="1"/>
</dbReference>
<dbReference type="STRING" id="743721.Psesu_2550"/>
<dbReference type="Proteomes" id="UP000008632">
    <property type="component" value="Chromosome"/>
</dbReference>
<feature type="binding site" evidence="9">
    <location>
        <position position="143"/>
    </location>
    <ligand>
        <name>Zn(2+)</name>
        <dbReference type="ChEBI" id="CHEBI:29105"/>
        <note>catalytic</note>
    </ligand>
</feature>
<keyword evidence="6 9" id="KW-0224">Dipeptidase</keyword>
<evidence type="ECO:0000256" key="9">
    <source>
        <dbReference type="HAMAP-Rule" id="MF_01924"/>
    </source>
</evidence>
<dbReference type="eggNOG" id="COG2173">
    <property type="taxonomic scope" value="Bacteria"/>
</dbReference>
<evidence type="ECO:0000256" key="6">
    <source>
        <dbReference type="ARBA" id="ARBA00022997"/>
    </source>
</evidence>
<dbReference type="Pfam" id="PF01427">
    <property type="entry name" value="Peptidase_M15"/>
    <property type="match status" value="1"/>
</dbReference>
<dbReference type="GO" id="GO:0008237">
    <property type="term" value="F:metallopeptidase activity"/>
    <property type="evidence" value="ECO:0007669"/>
    <property type="project" value="UniProtKB-KW"/>
</dbReference>
<dbReference type="InterPro" id="IPR000755">
    <property type="entry name" value="A_A_dipeptidase"/>
</dbReference>
<reference evidence="12 13" key="1">
    <citation type="submission" date="2011-01" db="EMBL/GenBank/DDBJ databases">
        <title>Complete sequence of Pseudoxanthomonas suwonensis 11-1.</title>
        <authorList>
            <consortium name="US DOE Joint Genome Institute"/>
            <person name="Lucas S."/>
            <person name="Copeland A."/>
            <person name="Lapidus A."/>
            <person name="Cheng J.-F."/>
            <person name="Goodwin L."/>
            <person name="Pitluck S."/>
            <person name="Teshima H."/>
            <person name="Detter J.C."/>
            <person name="Han C."/>
            <person name="Tapia R."/>
            <person name="Land M."/>
            <person name="Hauser L."/>
            <person name="Kyrpides N."/>
            <person name="Ivanova N."/>
            <person name="Ovchinnikova G."/>
            <person name="Siebers A.K."/>
            <person name="Allgaier M."/>
            <person name="Thelen M.P."/>
            <person name="Hugenholtz P."/>
            <person name="Gladden J."/>
            <person name="Woyke T."/>
        </authorList>
    </citation>
    <scope>NUCLEOTIDE SEQUENCE [LARGE SCALE GENOMIC DNA]</scope>
    <source>
        <strain evidence="13">11-1</strain>
    </source>
</reference>
<dbReference type="GO" id="GO:0006508">
    <property type="term" value="P:proteolysis"/>
    <property type="evidence" value="ECO:0007669"/>
    <property type="project" value="UniProtKB-KW"/>
</dbReference>
<comment type="catalytic activity">
    <reaction evidence="1 9 10">
        <text>D-alanyl-D-alanine + H2O = 2 D-alanine</text>
        <dbReference type="Rhea" id="RHEA:20661"/>
        <dbReference type="ChEBI" id="CHEBI:15377"/>
        <dbReference type="ChEBI" id="CHEBI:57416"/>
        <dbReference type="ChEBI" id="CHEBI:57822"/>
        <dbReference type="EC" id="3.4.13.22"/>
    </reaction>
</comment>
<accession>E6WVV9</accession>
<dbReference type="InterPro" id="IPR009045">
    <property type="entry name" value="Zn_M74/Hedgehog-like"/>
</dbReference>
<dbReference type="PANTHER" id="PTHR43126">
    <property type="entry name" value="D-ALANYL-D-ALANINE DIPEPTIDASE"/>
    <property type="match status" value="1"/>
</dbReference>
<keyword evidence="2 9" id="KW-0645">Protease</keyword>
<feature type="signal peptide" evidence="11">
    <location>
        <begin position="1"/>
        <end position="17"/>
    </location>
</feature>
<dbReference type="KEGG" id="psu:Psesu_2550"/>
<dbReference type="CDD" id="cd14817">
    <property type="entry name" value="D-Ala-D-Ala_dipeptidase_VanX"/>
    <property type="match status" value="1"/>
</dbReference>
<dbReference type="PROSITE" id="PS51257">
    <property type="entry name" value="PROKAR_LIPOPROTEIN"/>
    <property type="match status" value="1"/>
</dbReference>
<feature type="binding site" evidence="9">
    <location>
        <position position="150"/>
    </location>
    <ligand>
        <name>Zn(2+)</name>
        <dbReference type="ChEBI" id="CHEBI:29105"/>
        <note>catalytic</note>
    </ligand>
</feature>
<dbReference type="PANTHER" id="PTHR43126:SF1">
    <property type="entry name" value="D-ALANYL-D-ALANINE DIPEPTIDASE"/>
    <property type="match status" value="1"/>
</dbReference>
<keyword evidence="13" id="KW-1185">Reference proteome</keyword>
<dbReference type="RefSeq" id="WP_013536208.1">
    <property type="nucleotide sequence ID" value="NC_014924.1"/>
</dbReference>
<evidence type="ECO:0000256" key="3">
    <source>
        <dbReference type="ARBA" id="ARBA00022723"/>
    </source>
</evidence>
<evidence type="ECO:0000256" key="7">
    <source>
        <dbReference type="ARBA" id="ARBA00023049"/>
    </source>
</evidence>
<comment type="function">
    <text evidence="9 10">Catalyzes hydrolysis of the D-alanyl-D-alanine dipeptide.</text>
</comment>
<dbReference type="GO" id="GO:0071555">
    <property type="term" value="P:cell wall organization"/>
    <property type="evidence" value="ECO:0007669"/>
    <property type="project" value="UniProtKB-KW"/>
</dbReference>
<feature type="chain" id="PRO_5003212298" description="D-alanyl-D-alanine dipeptidase" evidence="11">
    <location>
        <begin position="18"/>
        <end position="230"/>
    </location>
</feature>
<comment type="cofactor">
    <cofactor evidence="9">
        <name>Zn(2+)</name>
        <dbReference type="ChEBI" id="CHEBI:29105"/>
    </cofactor>
    <text evidence="9">Binds 1 zinc ion per subunit.</text>
</comment>
<evidence type="ECO:0000256" key="2">
    <source>
        <dbReference type="ARBA" id="ARBA00022670"/>
    </source>
</evidence>
<keyword evidence="3 9" id="KW-0479">Metal-binding</keyword>
<keyword evidence="11" id="KW-0732">Signal</keyword>
<comment type="similarity">
    <text evidence="9 10">Belongs to the peptidase M15D family.</text>
</comment>
<evidence type="ECO:0000256" key="11">
    <source>
        <dbReference type="SAM" id="SignalP"/>
    </source>
</evidence>
<dbReference type="HOGENOM" id="CLU_060744_0_1_6"/>
<feature type="binding site" evidence="9">
    <location>
        <position position="212"/>
    </location>
    <ligand>
        <name>Zn(2+)</name>
        <dbReference type="ChEBI" id="CHEBI:29105"/>
        <note>catalytic</note>
    </ligand>
</feature>
<protein>
    <recommendedName>
        <fullName evidence="9 10">D-alanyl-D-alanine dipeptidase</fullName>
        <shortName evidence="9 10">D-Ala-D-Ala dipeptidase</shortName>
        <ecNumber evidence="9 10">3.4.13.22</ecNumber>
    </recommendedName>
</protein>
<evidence type="ECO:0000256" key="8">
    <source>
        <dbReference type="ARBA" id="ARBA00023316"/>
    </source>
</evidence>
<keyword evidence="7 9" id="KW-0482">Metalloprotease</keyword>
<evidence type="ECO:0000256" key="1">
    <source>
        <dbReference type="ARBA" id="ARBA00001362"/>
    </source>
</evidence>
<dbReference type="AlphaFoldDB" id="E6WVV9"/>
<evidence type="ECO:0000313" key="12">
    <source>
        <dbReference type="EMBL" id="ADV28382.1"/>
    </source>
</evidence>
<keyword evidence="8 10" id="KW-0961">Cell wall biogenesis/degradation</keyword>
<keyword evidence="5 9" id="KW-0862">Zinc</keyword>
<evidence type="ECO:0000256" key="10">
    <source>
        <dbReference type="PIRNR" id="PIRNR026671"/>
    </source>
</evidence>
<dbReference type="Gene3D" id="3.30.1380.10">
    <property type="match status" value="1"/>
</dbReference>
<dbReference type="SUPFAM" id="SSF55166">
    <property type="entry name" value="Hedgehog/DD-peptidase"/>
    <property type="match status" value="1"/>
</dbReference>
<name>E6WVV9_PSEUU</name>
<feature type="active site" description="Proton donor/acceptor" evidence="9">
    <location>
        <position position="209"/>
    </location>
</feature>
<gene>
    <name evidence="9" type="primary">ddpX</name>
    <name evidence="12" type="ordered locus">Psesu_2550</name>
</gene>
<dbReference type="EC" id="3.4.13.22" evidence="9 10"/>
<feature type="site" description="Transition state stabilizer" evidence="9">
    <location>
        <position position="99"/>
    </location>
</feature>
<sequence length="230" mass="25004">MRSRLLALLLLAPAAMACEVQVSPAETAAEAGLAEVRTLGPGIRVEARYSGPNNFTGAPVPGYEADACLLLPQVAGALAQVQLDLQAEGLGLLVYDCYRPVTAVEAFMDWAEEPDDPRQKARWYPRVDKHSLVPGYIADTSGHSRGATVDLTLVRCSDAGCEPLSMGTPFDFFDPAAHTGAPVGAEQQANRERLLAAMEARGFRNYPQEWWHYTFQPEPDPCTAYDVPVR</sequence>
<organism evidence="12 13">
    <name type="scientific">Pseudoxanthomonas suwonensis (strain 11-1)</name>
    <dbReference type="NCBI Taxonomy" id="743721"/>
    <lineage>
        <taxon>Bacteria</taxon>
        <taxon>Pseudomonadati</taxon>
        <taxon>Pseudomonadota</taxon>
        <taxon>Gammaproteobacteria</taxon>
        <taxon>Lysobacterales</taxon>
        <taxon>Lysobacteraceae</taxon>
        <taxon>Pseudoxanthomonas</taxon>
    </lineage>
</organism>